<feature type="compositionally biased region" description="Polar residues" evidence="1">
    <location>
        <begin position="609"/>
        <end position="640"/>
    </location>
</feature>
<keyword evidence="3" id="KW-1185">Reference proteome</keyword>
<dbReference type="EMBL" id="CAJNDS010002386">
    <property type="protein sequence ID" value="CAE7457414.1"/>
    <property type="molecule type" value="Genomic_DNA"/>
</dbReference>
<evidence type="ECO:0000256" key="1">
    <source>
        <dbReference type="SAM" id="MobiDB-lite"/>
    </source>
</evidence>
<comment type="caution">
    <text evidence="2">The sequence shown here is derived from an EMBL/GenBank/DDBJ whole genome shotgun (WGS) entry which is preliminary data.</text>
</comment>
<organism evidence="2 3">
    <name type="scientific">Symbiodinium natans</name>
    <dbReference type="NCBI Taxonomy" id="878477"/>
    <lineage>
        <taxon>Eukaryota</taxon>
        <taxon>Sar</taxon>
        <taxon>Alveolata</taxon>
        <taxon>Dinophyceae</taxon>
        <taxon>Suessiales</taxon>
        <taxon>Symbiodiniaceae</taxon>
        <taxon>Symbiodinium</taxon>
    </lineage>
</organism>
<feature type="region of interest" description="Disordered" evidence="1">
    <location>
        <begin position="594"/>
        <end position="655"/>
    </location>
</feature>
<accession>A0A812S073</accession>
<proteinExistence type="predicted"/>
<feature type="region of interest" description="Disordered" evidence="1">
    <location>
        <begin position="539"/>
        <end position="559"/>
    </location>
</feature>
<evidence type="ECO:0000313" key="2">
    <source>
        <dbReference type="EMBL" id="CAE7457414.1"/>
    </source>
</evidence>
<dbReference type="Proteomes" id="UP000604046">
    <property type="component" value="Unassembled WGS sequence"/>
</dbReference>
<dbReference type="AlphaFoldDB" id="A0A812S073"/>
<protein>
    <submittedName>
        <fullName evidence="2">Uncharacterized protein</fullName>
    </submittedName>
</protein>
<gene>
    <name evidence="2" type="ORF">SNAT2548_LOCUS25294</name>
</gene>
<sequence length="687" mass="78050">MAYFRSAEAEAQDGPLTFDEACGQVNGMKLQGPERRPFRSDRAVGEVDVGDLPVRHLESSVGHKIEQFADALLCHPIEITSALFDNLYKICCESKFAQLPEPFNLKKEPSVPYTMQIIIQSSEPPAGGDPNGSYFHIFKHVYLHRNKLTAADCVAMCHGTSLRFEWGHRTRVALMGLNFMMDKMGGKQLRFWVLKPKYEKKITVDQQAREEGYKFIRDFGPKANNRNQFMEWTDEHINMPGSKIEGWPEGKVKEALHNHMRGRQNAKSLEYWPFTLKSFTPWFFDIILTKMLPTMRQHSITWIGRTRTGKSLGSKTILFMQSKYEIDVADRKDLVPSIVTAKHLDFFKAEPLTRFKPGVFDDGMLQKMDASFLKAFLNPSEEDATVWARYSSAQFEQGAGRHACNNPYDRRVDEEAFAAMNSRKIWEIPHETFLKLINPSFCGVDDDEDMAAILARTHLIVLTDNGIYYRVAATSTSPVPFIEWEKDQPKDLLAPSYHAIFKAYKLNPSQHQLPDCYHEDCAWSQEMLRRLLNGETIPRSHTIRTPTSPFGERRLPPQSVHASVLSPEALRVKIKEEKVTTAFRALKASAPQVIELDSPTPSKKRPLPTASSAHVDSSKNPKIKASSVSDIPNPEFSGNSCVPCDDFDDEDIMPQVGHRPDEIERVLEAIIDEECTEMDVVDSMDSK</sequence>
<reference evidence="2" key="1">
    <citation type="submission" date="2021-02" db="EMBL/GenBank/DDBJ databases">
        <authorList>
            <person name="Dougan E. K."/>
            <person name="Rhodes N."/>
            <person name="Thang M."/>
            <person name="Chan C."/>
        </authorList>
    </citation>
    <scope>NUCLEOTIDE SEQUENCE</scope>
</reference>
<dbReference type="OrthoDB" id="410473at2759"/>
<evidence type="ECO:0000313" key="3">
    <source>
        <dbReference type="Proteomes" id="UP000604046"/>
    </source>
</evidence>
<name>A0A812S073_9DINO</name>